<evidence type="ECO:0000313" key="1">
    <source>
        <dbReference type="EMBL" id="KLO15335.1"/>
    </source>
</evidence>
<dbReference type="AlphaFoldDB" id="A0A0H2RTJ2"/>
<organism evidence="1 2">
    <name type="scientific">Schizopora paradoxa</name>
    <dbReference type="NCBI Taxonomy" id="27342"/>
    <lineage>
        <taxon>Eukaryota</taxon>
        <taxon>Fungi</taxon>
        <taxon>Dikarya</taxon>
        <taxon>Basidiomycota</taxon>
        <taxon>Agaricomycotina</taxon>
        <taxon>Agaricomycetes</taxon>
        <taxon>Hymenochaetales</taxon>
        <taxon>Schizoporaceae</taxon>
        <taxon>Schizopora</taxon>
    </lineage>
</organism>
<name>A0A0H2RTJ2_9AGAM</name>
<keyword evidence="2" id="KW-1185">Reference proteome</keyword>
<dbReference type="InParanoid" id="A0A0H2RTJ2"/>
<proteinExistence type="predicted"/>
<gene>
    <name evidence="1" type="ORF">SCHPADRAFT_269849</name>
</gene>
<sequence length="595" mass="67245">MEVTLETSRRNFESDMYEVLSSWLAHRDPIPDRWKPKANPKEPMRFSDVQDLGLEGCIDLMHQARDTVSRLKALSDSLSTLTCAVHEKLMAAQENFVSFSNLVCLVALPPELLSRIFNFVVNEDQGHTLPGRQKVAVTLSHVCRYFRDTALSCAHLWSNIGGSEEMAALCLSRSKNARLNVELRIGVIWREISETYDFLPNRILGDALHHSLRWKSLKIEFSLVRAEAGVLDRDSMGGSDIRRAFRDLNAPSLESFSIRGETTFYGHLTEVFGELESWNAPGIRHITSNLFFHFRLPGLANVTSFKLDLNLDATNVTDVPNYLSRLTALEDLQLTVQSSIRDVPLRDEKTTLLGVKRLHIILPIAGDHDFGSSSPLKSFFSSLFFPGVLDLRIFLIGDPRKRYPEADCVEMSLIEDMMCIFQHPDQSPGVESFHLKAYGVNGRLRDATPNQIGRISLVLPLGMLPSLKRLELSSNCHLLFSGDDGLGDSFFEKHPQFSWDSWLPGAPGMASPALETISINIIEERRWCRPVIEFVGGIMQKQKERGDWEIFRELVVVDTSKNQTSTSVYEGDAALQWCTDKEREEPWALLHRLLG</sequence>
<dbReference type="Proteomes" id="UP000053477">
    <property type="component" value="Unassembled WGS sequence"/>
</dbReference>
<dbReference type="OrthoDB" id="3365698at2759"/>
<accession>A0A0H2RTJ2</accession>
<dbReference type="Gene3D" id="1.20.1280.50">
    <property type="match status" value="1"/>
</dbReference>
<reference evidence="1 2" key="1">
    <citation type="submission" date="2015-04" db="EMBL/GenBank/DDBJ databases">
        <title>Complete genome sequence of Schizopora paradoxa KUC8140, a cosmopolitan wood degrader in East Asia.</title>
        <authorList>
            <consortium name="DOE Joint Genome Institute"/>
            <person name="Min B."/>
            <person name="Park H."/>
            <person name="Jang Y."/>
            <person name="Kim J.-J."/>
            <person name="Kim K.H."/>
            <person name="Pangilinan J."/>
            <person name="Lipzen A."/>
            <person name="Riley R."/>
            <person name="Grigoriev I.V."/>
            <person name="Spatafora J.W."/>
            <person name="Choi I.-G."/>
        </authorList>
    </citation>
    <scope>NUCLEOTIDE SEQUENCE [LARGE SCALE GENOMIC DNA]</scope>
    <source>
        <strain evidence="1 2">KUC8140</strain>
    </source>
</reference>
<dbReference type="EMBL" id="KQ085931">
    <property type="protein sequence ID" value="KLO15335.1"/>
    <property type="molecule type" value="Genomic_DNA"/>
</dbReference>
<protein>
    <submittedName>
        <fullName evidence="1">Uncharacterized protein</fullName>
    </submittedName>
</protein>
<evidence type="ECO:0000313" key="2">
    <source>
        <dbReference type="Proteomes" id="UP000053477"/>
    </source>
</evidence>